<dbReference type="Pfam" id="PF02225">
    <property type="entry name" value="PA"/>
    <property type="match status" value="1"/>
</dbReference>
<feature type="domain" description="PA" evidence="2">
    <location>
        <begin position="179"/>
        <end position="263"/>
    </location>
</feature>
<dbReference type="AlphaFoldDB" id="A0AAW0SPT8"/>
<dbReference type="SUPFAM" id="SSF52025">
    <property type="entry name" value="PA domain"/>
    <property type="match status" value="1"/>
</dbReference>
<keyword evidence="6" id="KW-1185">Reference proteome</keyword>
<dbReference type="Proteomes" id="UP001487740">
    <property type="component" value="Unassembled WGS sequence"/>
</dbReference>
<dbReference type="SUPFAM" id="SSF53187">
    <property type="entry name" value="Zn-dependent exopeptidases"/>
    <property type="match status" value="1"/>
</dbReference>
<dbReference type="InterPro" id="IPR046450">
    <property type="entry name" value="PA_dom_sf"/>
</dbReference>
<dbReference type="FunFam" id="3.50.30.30:FF:000045">
    <property type="entry name" value="Predicted protein"/>
    <property type="match status" value="1"/>
</dbReference>
<dbReference type="SUPFAM" id="SSF47672">
    <property type="entry name" value="Transferrin receptor-like dimerisation domain"/>
    <property type="match status" value="1"/>
</dbReference>
<dbReference type="InterPro" id="IPR007484">
    <property type="entry name" value="Peptidase_M28"/>
</dbReference>
<dbReference type="InterPro" id="IPR039373">
    <property type="entry name" value="Peptidase_M28B"/>
</dbReference>
<evidence type="ECO:0000259" key="3">
    <source>
        <dbReference type="Pfam" id="PF04253"/>
    </source>
</evidence>
<gene>
    <name evidence="5" type="ORF">O3P69_010004</name>
</gene>
<comment type="caution">
    <text evidence="5">The sequence shown here is derived from an EMBL/GenBank/DDBJ whole genome shotgun (WGS) entry which is preliminary data.</text>
</comment>
<dbReference type="InterPro" id="IPR036757">
    <property type="entry name" value="TFR-like_dimer_dom_sf"/>
</dbReference>
<evidence type="ECO:0000259" key="4">
    <source>
        <dbReference type="Pfam" id="PF04389"/>
    </source>
</evidence>
<reference evidence="5 6" key="1">
    <citation type="submission" date="2023-03" db="EMBL/GenBank/DDBJ databases">
        <title>High-quality genome of Scylla paramamosain provides insights in environmental adaptation.</title>
        <authorList>
            <person name="Zhang L."/>
        </authorList>
    </citation>
    <scope>NUCLEOTIDE SEQUENCE [LARGE SCALE GENOMIC DNA]</scope>
    <source>
        <strain evidence="5">LZ_2023a</strain>
        <tissue evidence="5">Muscle</tissue>
    </source>
</reference>
<dbReference type="EMBL" id="JARAKH010000048">
    <property type="protein sequence ID" value="KAK8376785.1"/>
    <property type="molecule type" value="Genomic_DNA"/>
</dbReference>
<dbReference type="FunFam" id="3.40.630.10:FF:000101">
    <property type="entry name" value="N-acetylated alpha-linked acidic dipeptidase like 1"/>
    <property type="match status" value="1"/>
</dbReference>
<dbReference type="Gene3D" id="3.40.630.10">
    <property type="entry name" value="Zn peptidases"/>
    <property type="match status" value="1"/>
</dbReference>
<evidence type="ECO:0000259" key="2">
    <source>
        <dbReference type="Pfam" id="PF02225"/>
    </source>
</evidence>
<dbReference type="CDD" id="cd02121">
    <property type="entry name" value="PA_GCPII_like"/>
    <property type="match status" value="1"/>
</dbReference>
<dbReference type="GO" id="GO:0004180">
    <property type="term" value="F:carboxypeptidase activity"/>
    <property type="evidence" value="ECO:0007669"/>
    <property type="project" value="TreeGrafter"/>
</dbReference>
<dbReference type="CDD" id="cd08022">
    <property type="entry name" value="M28_PSMA_like"/>
    <property type="match status" value="1"/>
</dbReference>
<dbReference type="PANTHER" id="PTHR10404">
    <property type="entry name" value="N-ACETYLATED-ALPHA-LINKED ACIDIC DIPEPTIDASE"/>
    <property type="match status" value="1"/>
</dbReference>
<comment type="similarity">
    <text evidence="1">Belongs to the peptidase M28 family. M28B subfamily.</text>
</comment>
<sequence>MAVSKQMAVGVVVAACLGLLVGGIIGHLGTKGVTKEEEAMVSTMQRLTGGDWDENDEINKRIVDLVDADNIRKEHKELTAKPHLAGTDRDDYLAEMIQKRFKAAGFDTSDLVPYDVLLSFPDPSNPNLITLEDAAGTVIFTSKYKEVPLEKDDADPDFIHAFNAYAPAGDVQTDIGTGLVYVNYGREEDFEKLAELGVSVTGAILIARYGKIFRGNKLLHAQQRGAKGLIIFSDPMDVALNGTAPEDVYPNSWWLPGSGMQRGTTFMGDGDPLTPGWPSTEHAYRLKEEEADLPTIPCQPIGYDDAKVILEKMGGRVAPEGWRGGLKNVAYNLGPELIGDYKLRLVTHNYIKRQRSFNVISTVKGSVEPDRYVLIGNHRDAWGYGASDPSSGTAQLIETARVVGVLLGQGWRPRRTLVFCSWGAEEYGLIGSTEWVEEHLTKLQQRAVVYINADTCTRGTMFELKGSPLTWQAITRLTKLMPAVKQEGSLYREWMEYHEYWNRTEPKISTLGSGSDYAPFAFYAGIPSLMMTFTTDKRKYDVFFPYYHTGYETFYMLDKIVDPGFRITQGCSRIVGLALRYFADSHLLPFHLPQLPLTMKESLEGVKKDYHETLLSIYPKFSLLEEAVDDLTDAAQLFDATLKERVKDMDPVTLRAVNDQVMKIEQLFLLPAGLPGRPESRHAVFAPSQFNNYAAAGFPGLLDLLYKIDTLQGQERADREEAIKKHISQLTILMHAAAKFLKDLHLI</sequence>
<feature type="domain" description="Transferrin receptor-like dimerisation" evidence="3">
    <location>
        <begin position="621"/>
        <end position="742"/>
    </location>
</feature>
<evidence type="ECO:0000313" key="5">
    <source>
        <dbReference type="EMBL" id="KAK8376785.1"/>
    </source>
</evidence>
<dbReference type="PANTHER" id="PTHR10404:SF46">
    <property type="entry name" value="VACUOLAR PROTEIN SORTING-ASSOCIATED PROTEIN 70"/>
    <property type="match status" value="1"/>
</dbReference>
<evidence type="ECO:0000256" key="1">
    <source>
        <dbReference type="ARBA" id="ARBA00005634"/>
    </source>
</evidence>
<dbReference type="Gene3D" id="3.50.30.30">
    <property type="match status" value="1"/>
</dbReference>
<dbReference type="InterPro" id="IPR007365">
    <property type="entry name" value="TFR-like_dimer_dom"/>
</dbReference>
<dbReference type="Gene3D" id="1.20.930.40">
    <property type="entry name" value="Transferrin receptor-like, dimerisation domain"/>
    <property type="match status" value="1"/>
</dbReference>
<name>A0AAW0SPT8_SCYPA</name>
<dbReference type="Pfam" id="PF04253">
    <property type="entry name" value="TFR_dimer"/>
    <property type="match status" value="1"/>
</dbReference>
<dbReference type="Pfam" id="PF04389">
    <property type="entry name" value="Peptidase_M28"/>
    <property type="match status" value="1"/>
</dbReference>
<proteinExistence type="inferred from homology"/>
<feature type="domain" description="Peptidase M28" evidence="4">
    <location>
        <begin position="358"/>
        <end position="553"/>
    </location>
</feature>
<accession>A0AAW0SPT8</accession>
<dbReference type="InterPro" id="IPR003137">
    <property type="entry name" value="PA_domain"/>
</dbReference>
<organism evidence="5 6">
    <name type="scientific">Scylla paramamosain</name>
    <name type="common">Mud crab</name>
    <dbReference type="NCBI Taxonomy" id="85552"/>
    <lineage>
        <taxon>Eukaryota</taxon>
        <taxon>Metazoa</taxon>
        <taxon>Ecdysozoa</taxon>
        <taxon>Arthropoda</taxon>
        <taxon>Crustacea</taxon>
        <taxon>Multicrustacea</taxon>
        <taxon>Malacostraca</taxon>
        <taxon>Eumalacostraca</taxon>
        <taxon>Eucarida</taxon>
        <taxon>Decapoda</taxon>
        <taxon>Pleocyemata</taxon>
        <taxon>Brachyura</taxon>
        <taxon>Eubrachyura</taxon>
        <taxon>Portunoidea</taxon>
        <taxon>Portunidae</taxon>
        <taxon>Portuninae</taxon>
        <taxon>Scylla</taxon>
    </lineage>
</organism>
<dbReference type="PROSITE" id="PS51257">
    <property type="entry name" value="PROKAR_LIPOPROTEIN"/>
    <property type="match status" value="1"/>
</dbReference>
<evidence type="ECO:0000313" key="6">
    <source>
        <dbReference type="Proteomes" id="UP001487740"/>
    </source>
</evidence>
<protein>
    <submittedName>
        <fullName evidence="5">Uncharacterized protein</fullName>
    </submittedName>
</protein>